<dbReference type="Pfam" id="PF04108">
    <property type="entry name" value="ATG17_like"/>
    <property type="match status" value="1"/>
</dbReference>
<name>A0A3N4KWN9_9PEZI</name>
<evidence type="ECO:0000256" key="5">
    <source>
        <dbReference type="ARBA" id="ARBA00023136"/>
    </source>
</evidence>
<dbReference type="Proteomes" id="UP000277580">
    <property type="component" value="Unassembled WGS sequence"/>
</dbReference>
<dbReference type="STRING" id="1392247.A0A3N4KWN9"/>
<dbReference type="GO" id="GO:0000045">
    <property type="term" value="P:autophagosome assembly"/>
    <property type="evidence" value="ECO:0007669"/>
    <property type="project" value="TreeGrafter"/>
</dbReference>
<dbReference type="AlphaFoldDB" id="A0A3N4KWN9"/>
<protein>
    <recommendedName>
        <fullName evidence="2 6">Autophagy-related protein 17</fullName>
    </recommendedName>
</protein>
<evidence type="ECO:0000256" key="4">
    <source>
        <dbReference type="ARBA" id="ARBA00023006"/>
    </source>
</evidence>
<keyword evidence="3 6" id="KW-0963">Cytoplasm</keyword>
<dbReference type="PANTHER" id="PTHR28005:SF1">
    <property type="entry name" value="AUTOPHAGY-RELATED PROTEIN 17"/>
    <property type="match status" value="1"/>
</dbReference>
<dbReference type="GO" id="GO:0030295">
    <property type="term" value="F:protein kinase activator activity"/>
    <property type="evidence" value="ECO:0007669"/>
    <property type="project" value="TreeGrafter"/>
</dbReference>
<dbReference type="InterPro" id="IPR045326">
    <property type="entry name" value="ATG17-like_dom"/>
</dbReference>
<evidence type="ECO:0000313" key="9">
    <source>
        <dbReference type="EMBL" id="RPB12761.1"/>
    </source>
</evidence>
<reference evidence="9 10" key="1">
    <citation type="journal article" date="2018" name="Nat. Ecol. Evol.">
        <title>Pezizomycetes genomes reveal the molecular basis of ectomycorrhizal truffle lifestyle.</title>
        <authorList>
            <person name="Murat C."/>
            <person name="Payen T."/>
            <person name="Noel B."/>
            <person name="Kuo A."/>
            <person name="Morin E."/>
            <person name="Chen J."/>
            <person name="Kohler A."/>
            <person name="Krizsan K."/>
            <person name="Balestrini R."/>
            <person name="Da Silva C."/>
            <person name="Montanini B."/>
            <person name="Hainaut M."/>
            <person name="Levati E."/>
            <person name="Barry K.W."/>
            <person name="Belfiori B."/>
            <person name="Cichocki N."/>
            <person name="Clum A."/>
            <person name="Dockter R.B."/>
            <person name="Fauchery L."/>
            <person name="Guy J."/>
            <person name="Iotti M."/>
            <person name="Le Tacon F."/>
            <person name="Lindquist E.A."/>
            <person name="Lipzen A."/>
            <person name="Malagnac F."/>
            <person name="Mello A."/>
            <person name="Molinier V."/>
            <person name="Miyauchi S."/>
            <person name="Poulain J."/>
            <person name="Riccioni C."/>
            <person name="Rubini A."/>
            <person name="Sitrit Y."/>
            <person name="Splivallo R."/>
            <person name="Traeger S."/>
            <person name="Wang M."/>
            <person name="Zifcakova L."/>
            <person name="Wipf D."/>
            <person name="Zambonelli A."/>
            <person name="Paolocci F."/>
            <person name="Nowrousian M."/>
            <person name="Ottonello S."/>
            <person name="Baldrian P."/>
            <person name="Spatafora J.W."/>
            <person name="Henrissat B."/>
            <person name="Nagy L.G."/>
            <person name="Aury J.M."/>
            <person name="Wincker P."/>
            <person name="Grigoriev I.V."/>
            <person name="Bonfante P."/>
            <person name="Martin F.M."/>
        </authorList>
    </citation>
    <scope>NUCLEOTIDE SEQUENCE [LARGE SCALE GENOMIC DNA]</scope>
    <source>
        <strain evidence="9 10">CCBAS932</strain>
    </source>
</reference>
<evidence type="ECO:0000256" key="1">
    <source>
        <dbReference type="ARBA" id="ARBA00006259"/>
    </source>
</evidence>
<feature type="domain" description="Autophagy protein ATG17-like" evidence="8">
    <location>
        <begin position="37"/>
        <end position="425"/>
    </location>
</feature>
<dbReference type="GO" id="GO:0034045">
    <property type="term" value="C:phagophore assembly site membrane"/>
    <property type="evidence" value="ECO:0007669"/>
    <property type="project" value="UniProtKB-SubCell"/>
</dbReference>
<dbReference type="EMBL" id="ML119127">
    <property type="protein sequence ID" value="RPB12761.1"/>
    <property type="molecule type" value="Genomic_DNA"/>
</dbReference>
<evidence type="ECO:0000313" key="10">
    <source>
        <dbReference type="Proteomes" id="UP000277580"/>
    </source>
</evidence>
<evidence type="ECO:0000256" key="7">
    <source>
        <dbReference type="SAM" id="MobiDB-lite"/>
    </source>
</evidence>
<comment type="function">
    <text evidence="6">Autophagy-specific protein that functions in response to autophagy-inducing signals as a scaffold to recruit other ATG proteins to organize preautophagosomal structure (PAS) formation. Modulates the timing and magnitude of the autophagy response, such as the size of the sequestering vesicles. Plays particularly a role in pexophagy and nucleophagy.</text>
</comment>
<feature type="region of interest" description="Disordered" evidence="7">
    <location>
        <begin position="1"/>
        <end position="22"/>
    </location>
</feature>
<evidence type="ECO:0000256" key="2">
    <source>
        <dbReference type="ARBA" id="ARBA00013806"/>
    </source>
</evidence>
<organism evidence="9 10">
    <name type="scientific">Morchella conica CCBAS932</name>
    <dbReference type="NCBI Taxonomy" id="1392247"/>
    <lineage>
        <taxon>Eukaryota</taxon>
        <taxon>Fungi</taxon>
        <taxon>Dikarya</taxon>
        <taxon>Ascomycota</taxon>
        <taxon>Pezizomycotina</taxon>
        <taxon>Pezizomycetes</taxon>
        <taxon>Pezizales</taxon>
        <taxon>Morchellaceae</taxon>
        <taxon>Morchella</taxon>
    </lineage>
</organism>
<dbReference type="PANTHER" id="PTHR28005">
    <property type="entry name" value="AUTOPHAGY-RELATED PROTEIN 17"/>
    <property type="match status" value="1"/>
</dbReference>
<evidence type="ECO:0000256" key="3">
    <source>
        <dbReference type="ARBA" id="ARBA00022490"/>
    </source>
</evidence>
<comment type="subcellular location">
    <subcellularLocation>
        <location evidence="6">Cytoplasm</location>
    </subcellularLocation>
    <subcellularLocation>
        <location evidence="6">Preautophagosomal structure membrane</location>
        <topology evidence="6">Peripheral membrane protein</topology>
    </subcellularLocation>
</comment>
<gene>
    <name evidence="9" type="ORF">P167DRAFT_487504</name>
</gene>
<dbReference type="GO" id="GO:1990316">
    <property type="term" value="C:Atg1/ULK1 kinase complex"/>
    <property type="evidence" value="ECO:0007669"/>
    <property type="project" value="TreeGrafter"/>
</dbReference>
<dbReference type="InParanoid" id="A0A3N4KWN9"/>
<feature type="compositionally biased region" description="Polar residues" evidence="7">
    <location>
        <begin position="8"/>
        <end position="22"/>
    </location>
</feature>
<dbReference type="OrthoDB" id="1937984at2759"/>
<keyword evidence="4 6" id="KW-0072">Autophagy</keyword>
<dbReference type="GO" id="GO:0060090">
    <property type="term" value="F:molecular adaptor activity"/>
    <property type="evidence" value="ECO:0007669"/>
    <property type="project" value="TreeGrafter"/>
</dbReference>
<dbReference type="FunCoup" id="A0A3N4KWN9">
    <property type="interactions" value="146"/>
</dbReference>
<keyword evidence="10" id="KW-1185">Reference proteome</keyword>
<keyword evidence="5" id="KW-0472">Membrane</keyword>
<evidence type="ECO:0000256" key="6">
    <source>
        <dbReference type="RuleBase" id="RU368080"/>
    </source>
</evidence>
<accession>A0A3N4KWN9</accession>
<proteinExistence type="inferred from homology"/>
<dbReference type="InterPro" id="IPR007240">
    <property type="entry name" value="Atg17"/>
</dbReference>
<comment type="similarity">
    <text evidence="1 6">Belongs to the ATG17 family.</text>
</comment>
<dbReference type="GO" id="GO:0000422">
    <property type="term" value="P:autophagy of mitochondrion"/>
    <property type="evidence" value="ECO:0007669"/>
    <property type="project" value="TreeGrafter"/>
</dbReference>
<evidence type="ECO:0000259" key="8">
    <source>
        <dbReference type="Pfam" id="PF04108"/>
    </source>
</evidence>
<dbReference type="GO" id="GO:0034727">
    <property type="term" value="P:piecemeal microautophagy of the nucleus"/>
    <property type="evidence" value="ECO:0007669"/>
    <property type="project" value="TreeGrafter"/>
</dbReference>
<sequence length="473" mass="52945">MSPASPALLQQPNLPSNPTGSSTSVDLTTWFLDAKRSLSSIGLCARAKTLVNSARVALQEATVISSRCVFLRNSLKDQLNVAIQINRMMHSTRDTSRAEFEKMLTGLDNADNRLNQTLEVLRNSIVDPAFSIPNPENEDPTSMTKARTLHDFVDDEGIENLKSRLRHSIDQVQESHDTLSMSLAEFDADLTALDTSLSKLPDPSNQEDGLAEPIHPYLHSLEEQAEEMAQLLESLTQHFDRCSQALRDSEAVNTHNQESGMTDGMSPEEKVEMYKVLARDAREVDDVVAELKERLDTMENISTYVGKHIEKLHGLSGKAHDNFLLFEEFQGNLGGYVGTTREFETQQDGYFRAMEERLDELWQLGDFYEGFMGAYDAMVIEVGRRKGVAAGMDNIVKDAMKKLQGLYEADLAEREGFKEEQGDHLPMDIWPGIMDMPIRYSIVKDPQGGSELPNISKEALQRALGRRAAREGM</sequence>